<evidence type="ECO:0000256" key="1">
    <source>
        <dbReference type="SAM" id="MobiDB-lite"/>
    </source>
</evidence>
<organism evidence="2 3">
    <name type="scientific">Trapa incisa</name>
    <dbReference type="NCBI Taxonomy" id="236973"/>
    <lineage>
        <taxon>Eukaryota</taxon>
        <taxon>Viridiplantae</taxon>
        <taxon>Streptophyta</taxon>
        <taxon>Embryophyta</taxon>
        <taxon>Tracheophyta</taxon>
        <taxon>Spermatophyta</taxon>
        <taxon>Magnoliopsida</taxon>
        <taxon>eudicotyledons</taxon>
        <taxon>Gunneridae</taxon>
        <taxon>Pentapetalae</taxon>
        <taxon>rosids</taxon>
        <taxon>malvids</taxon>
        <taxon>Myrtales</taxon>
        <taxon>Lythraceae</taxon>
        <taxon>Trapa</taxon>
    </lineage>
</organism>
<dbReference type="EMBL" id="JAXIOK010000003">
    <property type="protein sequence ID" value="KAK4775604.1"/>
    <property type="molecule type" value="Genomic_DNA"/>
</dbReference>
<dbReference type="AlphaFoldDB" id="A0AAN7L1F7"/>
<keyword evidence="3" id="KW-1185">Reference proteome</keyword>
<feature type="region of interest" description="Disordered" evidence="1">
    <location>
        <begin position="28"/>
        <end position="49"/>
    </location>
</feature>
<comment type="caution">
    <text evidence="2">The sequence shown here is derived from an EMBL/GenBank/DDBJ whole genome shotgun (WGS) entry which is preliminary data.</text>
</comment>
<reference evidence="2 3" key="1">
    <citation type="journal article" date="2023" name="Hortic Res">
        <title>Pangenome of water caltrop reveals structural variations and asymmetric subgenome divergence after allopolyploidization.</title>
        <authorList>
            <person name="Zhang X."/>
            <person name="Chen Y."/>
            <person name="Wang L."/>
            <person name="Yuan Y."/>
            <person name="Fang M."/>
            <person name="Shi L."/>
            <person name="Lu R."/>
            <person name="Comes H.P."/>
            <person name="Ma Y."/>
            <person name="Chen Y."/>
            <person name="Huang G."/>
            <person name="Zhou Y."/>
            <person name="Zheng Z."/>
            <person name="Qiu Y."/>
        </authorList>
    </citation>
    <scope>NUCLEOTIDE SEQUENCE [LARGE SCALE GENOMIC DNA]</scope>
    <source>
        <tissue evidence="2">Roots</tissue>
    </source>
</reference>
<evidence type="ECO:0000313" key="3">
    <source>
        <dbReference type="Proteomes" id="UP001345219"/>
    </source>
</evidence>
<gene>
    <name evidence="2" type="ORF">SAY87_023565</name>
</gene>
<name>A0AAN7L1F7_9MYRT</name>
<protein>
    <submittedName>
        <fullName evidence="2">Uncharacterized protein</fullName>
    </submittedName>
</protein>
<accession>A0AAN7L1F7</accession>
<dbReference type="Proteomes" id="UP001345219">
    <property type="component" value="Chromosome 18"/>
</dbReference>
<proteinExistence type="predicted"/>
<sequence length="89" mass="10157">MNPKAPEVIKPAMENAISLLSWIQDGAKDDKQRGCDHQANQRSGEDERKSLHITVHTQQGREDGGVGKWTRERWRGTNYHDLEDMQSDA</sequence>
<evidence type="ECO:0000313" key="2">
    <source>
        <dbReference type="EMBL" id="KAK4775604.1"/>
    </source>
</evidence>